<gene>
    <name evidence="1" type="ORF">J3U88_01685</name>
</gene>
<dbReference type="RefSeq" id="WP_207856385.1">
    <property type="nucleotide sequence ID" value="NZ_JAFREP010000001.1"/>
</dbReference>
<organism evidence="1 2">
    <name type="scientific">Acanthopleuribacter pedis</name>
    <dbReference type="NCBI Taxonomy" id="442870"/>
    <lineage>
        <taxon>Bacteria</taxon>
        <taxon>Pseudomonadati</taxon>
        <taxon>Acidobacteriota</taxon>
        <taxon>Holophagae</taxon>
        <taxon>Acanthopleuribacterales</taxon>
        <taxon>Acanthopleuribacteraceae</taxon>
        <taxon>Acanthopleuribacter</taxon>
    </lineage>
</organism>
<dbReference type="EMBL" id="JAFREP010000001">
    <property type="protein sequence ID" value="MBO1317152.1"/>
    <property type="molecule type" value="Genomic_DNA"/>
</dbReference>
<sequence>MNTHLQSVRQVKTVFFKNPFAVLPAHTELVYPTGRVTPQLLMHYKSLTQTEAALVITGPATITPPQSRKYSLLRADQPKYMNGLRALTKIIGSNGGTPGIQLAHLGETDANVLEQGLSDFPNRLPDFEAEKLVTAYSNACKRTGEVGYRYIELAADQFLLLHQLIHEDHESLVTEIFEAVVANNPEGAALALRLPNEGQHLEKYSRLFLEAGGDLIAYPSSPDPEQTPRFGCSPQTLMLSLGGPVPPDTAVKLLKKTLLIGLPQSMHSGKSVQASHP</sequence>
<accession>A0A8J7PYT7</accession>
<protein>
    <submittedName>
        <fullName evidence="1">Uncharacterized protein</fullName>
    </submittedName>
</protein>
<keyword evidence="2" id="KW-1185">Reference proteome</keyword>
<dbReference type="Gene3D" id="3.20.20.70">
    <property type="entry name" value="Aldolase class I"/>
    <property type="match status" value="1"/>
</dbReference>
<proteinExistence type="predicted"/>
<evidence type="ECO:0000313" key="1">
    <source>
        <dbReference type="EMBL" id="MBO1317152.1"/>
    </source>
</evidence>
<comment type="caution">
    <text evidence="1">The sequence shown here is derived from an EMBL/GenBank/DDBJ whole genome shotgun (WGS) entry which is preliminary data.</text>
</comment>
<dbReference type="InterPro" id="IPR013785">
    <property type="entry name" value="Aldolase_TIM"/>
</dbReference>
<name>A0A8J7PYT7_9BACT</name>
<dbReference type="AlphaFoldDB" id="A0A8J7PYT7"/>
<dbReference type="SUPFAM" id="SSF51395">
    <property type="entry name" value="FMN-linked oxidoreductases"/>
    <property type="match status" value="1"/>
</dbReference>
<dbReference type="Proteomes" id="UP000664417">
    <property type="component" value="Unassembled WGS sequence"/>
</dbReference>
<reference evidence="1" key="1">
    <citation type="submission" date="2021-03" db="EMBL/GenBank/DDBJ databases">
        <authorList>
            <person name="Wang G."/>
        </authorList>
    </citation>
    <scope>NUCLEOTIDE SEQUENCE</scope>
    <source>
        <strain evidence="1">KCTC 12899</strain>
    </source>
</reference>
<evidence type="ECO:0000313" key="2">
    <source>
        <dbReference type="Proteomes" id="UP000664417"/>
    </source>
</evidence>